<comment type="cofactor">
    <cofactor evidence="1 11">
        <name>Ca(2+)</name>
        <dbReference type="ChEBI" id="CHEBI:29108"/>
    </cofactor>
</comment>
<keyword evidence="13" id="KW-0326">Glycosidase</keyword>
<dbReference type="InParanoid" id="A0A0G4GAT7"/>
<feature type="disulfide bond" evidence="12">
    <location>
        <begin position="540"/>
        <end position="593"/>
    </location>
</feature>
<evidence type="ECO:0000313" key="17">
    <source>
        <dbReference type="Proteomes" id="UP000041254"/>
    </source>
</evidence>
<feature type="region of interest" description="Disordered" evidence="14">
    <location>
        <begin position="1"/>
        <end position="33"/>
    </location>
</feature>
<comment type="catalytic activity">
    <reaction evidence="9">
        <text>N(4)-(alpha-D-Man-(1-&gt;2)-alpha-D-Man-(1-&gt;2)-alpha-D-Man-(1-&gt;3)-[alpha-D-Man-(1-&gt;2)-alpha-D-Man-(1-&gt;3)-[alpha-D-Man-(1-&gt;2)-alpha-D-Man-(1-&gt;6)]-alpha-D-Man-(1-&gt;6)]-beta-D-Man-(1-&gt;4)-beta-D-GlcNAc-(1-&gt;4)-beta-D-GlcNAc)-L-asparaginyl-[protein] (N-glucan mannose isomer 9A1,2,3B1,2,3) + 4 H2O = N(4)-(alpha-D-Man-(1-&gt;3)-[alpha-D-Man-(1-&gt;3)-[alpha-D-Man-(1-&gt;6)]-alpha-D-Man-(1-&gt;6)]-beta-D-Man-(1-&gt;4)-beta-D-GlcNAc-(1-&gt;4)-beta-D-GlcNAc)-L-asparaginyl-[protein] (N-glucan mannose isomer 5A1,2) + 4 beta-D-mannose</text>
        <dbReference type="Rhea" id="RHEA:56008"/>
        <dbReference type="Rhea" id="RHEA-COMP:14356"/>
        <dbReference type="Rhea" id="RHEA-COMP:14367"/>
        <dbReference type="ChEBI" id="CHEBI:15377"/>
        <dbReference type="ChEBI" id="CHEBI:28563"/>
        <dbReference type="ChEBI" id="CHEBI:59087"/>
        <dbReference type="ChEBI" id="CHEBI:139493"/>
        <dbReference type="EC" id="3.2.1.113"/>
    </reaction>
</comment>
<dbReference type="OMA" id="WRMFKNI"/>
<proteinExistence type="inferred from homology"/>
<dbReference type="EMBL" id="CDMY01000613">
    <property type="protein sequence ID" value="CEM26204.1"/>
    <property type="molecule type" value="Genomic_DNA"/>
</dbReference>
<evidence type="ECO:0000256" key="7">
    <source>
        <dbReference type="ARBA" id="ARBA00023157"/>
    </source>
</evidence>
<dbReference type="InterPro" id="IPR050749">
    <property type="entry name" value="Glycosyl_Hydrolase_47"/>
</dbReference>
<keyword evidence="15" id="KW-0812">Transmembrane</keyword>
<comment type="catalytic activity">
    <reaction evidence="8">
        <text>N(4)-(alpha-D-Man-(1-&gt;2)-alpha-D-Man-(1-&gt;2)-alpha-D-Man-(1-&gt;3)-[alpha-D-Man-(1-&gt;3)-[alpha-D-Man-(1-&gt;2)-alpha-D-Man-(1-&gt;6)]-alpha-D-Man-(1-&gt;6)]-beta-D-Man-(1-&gt;4)-beta-D-GlcNAc-(1-&gt;4)-beta-D-GlcNAc)-L-asparaginyl-[protein] (N-glucan mannose isomer 8A1,2,3B1,3) + 3 H2O = N(4)-(alpha-D-Man-(1-&gt;3)-[alpha-D-Man-(1-&gt;3)-[alpha-D-Man-(1-&gt;6)]-alpha-D-Man-(1-&gt;6)]-beta-D-Man-(1-&gt;4)-beta-D-GlcNAc-(1-&gt;4)-beta-D-GlcNAc)-L-asparaginyl-[protein] (N-glucan mannose isomer 5A1,2) + 3 beta-D-mannose</text>
        <dbReference type="Rhea" id="RHEA:56028"/>
        <dbReference type="Rhea" id="RHEA-COMP:14358"/>
        <dbReference type="Rhea" id="RHEA-COMP:14367"/>
        <dbReference type="ChEBI" id="CHEBI:15377"/>
        <dbReference type="ChEBI" id="CHEBI:28563"/>
        <dbReference type="ChEBI" id="CHEBI:59087"/>
        <dbReference type="ChEBI" id="CHEBI:60628"/>
        <dbReference type="EC" id="3.2.1.113"/>
    </reaction>
</comment>
<keyword evidence="4 11" id="KW-0479">Metal-binding</keyword>
<dbReference type="PhylomeDB" id="A0A0G4GAT7"/>
<dbReference type="PANTHER" id="PTHR11742">
    <property type="entry name" value="MANNOSYL-OLIGOSACCHARIDE ALPHA-1,2-MANNOSIDASE-RELATED"/>
    <property type="match status" value="1"/>
</dbReference>
<keyword evidence="17" id="KW-1185">Reference proteome</keyword>
<feature type="binding site" evidence="11">
    <location>
        <position position="722"/>
    </location>
    <ligand>
        <name>Ca(2+)</name>
        <dbReference type="ChEBI" id="CHEBI:29108"/>
    </ligand>
</feature>
<dbReference type="GO" id="GO:0016020">
    <property type="term" value="C:membrane"/>
    <property type="evidence" value="ECO:0007669"/>
    <property type="project" value="InterPro"/>
</dbReference>
<evidence type="ECO:0000256" key="6">
    <source>
        <dbReference type="ARBA" id="ARBA00022837"/>
    </source>
</evidence>
<gene>
    <name evidence="16" type="ORF">Vbra_17298</name>
</gene>
<dbReference type="InterPro" id="IPR012341">
    <property type="entry name" value="6hp_glycosidase-like_sf"/>
</dbReference>
<evidence type="ECO:0000256" key="4">
    <source>
        <dbReference type="ARBA" id="ARBA00022723"/>
    </source>
</evidence>
<evidence type="ECO:0000256" key="11">
    <source>
        <dbReference type="PIRSR" id="PIRSR601382-2"/>
    </source>
</evidence>
<evidence type="ECO:0000256" key="12">
    <source>
        <dbReference type="PIRSR" id="PIRSR601382-3"/>
    </source>
</evidence>
<feature type="region of interest" description="Disordered" evidence="14">
    <location>
        <begin position="88"/>
        <end position="121"/>
    </location>
</feature>
<organism evidence="16 17">
    <name type="scientific">Vitrella brassicaformis (strain CCMP3155)</name>
    <dbReference type="NCBI Taxonomy" id="1169540"/>
    <lineage>
        <taxon>Eukaryota</taxon>
        <taxon>Sar</taxon>
        <taxon>Alveolata</taxon>
        <taxon>Colpodellida</taxon>
        <taxon>Vitrellaceae</taxon>
        <taxon>Vitrella</taxon>
    </lineage>
</organism>
<evidence type="ECO:0000256" key="9">
    <source>
        <dbReference type="ARBA" id="ARBA00048605"/>
    </source>
</evidence>
<evidence type="ECO:0000256" key="13">
    <source>
        <dbReference type="RuleBase" id="RU361193"/>
    </source>
</evidence>
<feature type="active site" description="Proton donor" evidence="10">
    <location>
        <position position="607"/>
    </location>
</feature>
<dbReference type="PANTHER" id="PTHR11742:SF55">
    <property type="entry name" value="ENDOPLASMIC RETICULUM MANNOSYL-OLIGOSACCHARIDE 1,2-ALPHA-MANNOSIDASE"/>
    <property type="match status" value="1"/>
</dbReference>
<name>A0A0G4GAT7_VITBC</name>
<dbReference type="GO" id="GO:0005975">
    <property type="term" value="P:carbohydrate metabolic process"/>
    <property type="evidence" value="ECO:0007669"/>
    <property type="project" value="InterPro"/>
</dbReference>
<dbReference type="InterPro" id="IPR036026">
    <property type="entry name" value="Seven-hairpin_glycosidases"/>
</dbReference>
<dbReference type="Pfam" id="PF01532">
    <property type="entry name" value="Glyco_hydro_47"/>
    <property type="match status" value="1"/>
</dbReference>
<dbReference type="GO" id="GO:0005783">
    <property type="term" value="C:endoplasmic reticulum"/>
    <property type="evidence" value="ECO:0007669"/>
    <property type="project" value="TreeGrafter"/>
</dbReference>
<dbReference type="Gene3D" id="1.50.10.10">
    <property type="match status" value="1"/>
</dbReference>
<evidence type="ECO:0000256" key="8">
    <source>
        <dbReference type="ARBA" id="ARBA00047669"/>
    </source>
</evidence>
<accession>A0A0G4GAT7</accession>
<feature type="compositionally biased region" description="Basic and acidic residues" evidence="14">
    <location>
        <begin position="107"/>
        <end position="121"/>
    </location>
</feature>
<feature type="transmembrane region" description="Helical" evidence="15">
    <location>
        <begin position="45"/>
        <end position="65"/>
    </location>
</feature>
<evidence type="ECO:0000256" key="1">
    <source>
        <dbReference type="ARBA" id="ARBA00001913"/>
    </source>
</evidence>
<dbReference type="VEuPathDB" id="CryptoDB:Vbra_17298"/>
<feature type="region of interest" description="Disordered" evidence="14">
    <location>
        <begin position="155"/>
        <end position="198"/>
    </location>
</feature>
<evidence type="ECO:0000256" key="10">
    <source>
        <dbReference type="PIRSR" id="PIRSR601382-1"/>
    </source>
</evidence>
<feature type="active site" evidence="10">
    <location>
        <position position="635"/>
    </location>
</feature>
<evidence type="ECO:0000313" key="16">
    <source>
        <dbReference type="EMBL" id="CEM26204.1"/>
    </source>
</evidence>
<dbReference type="Proteomes" id="UP000041254">
    <property type="component" value="Unassembled WGS sequence"/>
</dbReference>
<evidence type="ECO:0000256" key="5">
    <source>
        <dbReference type="ARBA" id="ARBA00022801"/>
    </source>
</evidence>
<dbReference type="PRINTS" id="PR00747">
    <property type="entry name" value="GLYHDRLASE47"/>
</dbReference>
<evidence type="ECO:0000256" key="15">
    <source>
        <dbReference type="SAM" id="Phobius"/>
    </source>
</evidence>
<dbReference type="GO" id="GO:0004571">
    <property type="term" value="F:mannosyl-oligosaccharide 1,2-alpha-mannosidase activity"/>
    <property type="evidence" value="ECO:0007669"/>
    <property type="project" value="UniProtKB-EC"/>
</dbReference>
<comment type="similarity">
    <text evidence="3 13">Belongs to the glycosyl hydrolase 47 family.</text>
</comment>
<feature type="active site" description="Proton donor" evidence="10">
    <location>
        <position position="354"/>
    </location>
</feature>
<dbReference type="STRING" id="1169540.A0A0G4GAT7"/>
<dbReference type="OrthoDB" id="8118055at2759"/>
<comment type="pathway">
    <text evidence="2">Protein modification; protein glycosylation.</text>
</comment>
<keyword evidence="5 13" id="KW-0378">Hydrolase</keyword>
<evidence type="ECO:0000256" key="14">
    <source>
        <dbReference type="SAM" id="MobiDB-lite"/>
    </source>
</evidence>
<keyword evidence="15" id="KW-0472">Membrane</keyword>
<keyword evidence="7 12" id="KW-1015">Disulfide bond</keyword>
<feature type="active site" evidence="10">
    <location>
        <position position="484"/>
    </location>
</feature>
<dbReference type="EC" id="3.2.1.-" evidence="13"/>
<dbReference type="GO" id="GO:0005509">
    <property type="term" value="F:calcium ion binding"/>
    <property type="evidence" value="ECO:0007669"/>
    <property type="project" value="InterPro"/>
</dbReference>
<sequence length="740" mass="82064">MFSARSDPAPVSPGPSSPTHPYHGLENEPKWTPLPSVRRSLRRSCVIIGLAVLGSIIVLNLIIVVHRAGAIDSDASVVNSAFIQWPRRGAGASPRSDADAAGTAGDGGDRVDGDDGGDGRAEAMFVRVPGAPLTDSRGWKAVRGAVSRARDAVKRAIAPPPPPPPSLRGGAKGPPLQVGGVAISPPRTDKSSSALADDGRLYYDPHSLVSVSNTTTMTQVTIRKPWRPPAVPSLDEWERFAGGKEQPYPYPQQWIDTYGVDQLVKWDREALKQREEVVEATRFTWQMYSEKGLGSDRVLPLSGRPVRDLNSAVFLVDSLSTLYMMNLTKEFEQAASFAENELSFDYARQYFFFEIVIRVLGGLLSAHALSGRPGLLLKATDLGDRLMAAINKGSYLPNDDVNIAQRTTRFTNNIIMASAGTFQLEFRCLSFLTGDPKYQRAADGAFNSLRQAAGGDHLLPFTHLAAQPAPRRAGGHPTVGGMADSYYEYLLKQWIQTGKRAMDGMMTFLVGTSHGPSQLMFIADTPANVKHDPRMEQLVCFMGGLLKLGVEEGRPHDQQLLAAAAANDTKLAAARKRRWVEWDRASHKITQTCYEGYARTATGLSPEFVGVRNSPQQEDPEVFFGYKDTYKLRPETVESIYLLWYYTGDPTYRQWGYKIWRAIQKHCKAKYGYAFVEQVNSADGSHQSDETESFWTAEVLKYFYLLFSPRWTFDLSEWVFNTEAHPLPIFRFPHVTDARE</sequence>
<keyword evidence="15" id="KW-1133">Transmembrane helix</keyword>
<protein>
    <recommendedName>
        <fullName evidence="13">alpha-1,2-Mannosidase</fullName>
        <ecNumber evidence="13">3.2.1.-</ecNumber>
    </recommendedName>
</protein>
<reference evidence="16 17" key="1">
    <citation type="submission" date="2014-11" db="EMBL/GenBank/DDBJ databases">
        <authorList>
            <person name="Zhu J."/>
            <person name="Qi W."/>
            <person name="Song R."/>
        </authorList>
    </citation>
    <scope>NUCLEOTIDE SEQUENCE [LARGE SCALE GENOMIC DNA]</scope>
</reference>
<evidence type="ECO:0000256" key="3">
    <source>
        <dbReference type="ARBA" id="ARBA00007658"/>
    </source>
</evidence>
<keyword evidence="6 11" id="KW-0106">Calcium</keyword>
<dbReference type="InterPro" id="IPR001382">
    <property type="entry name" value="Glyco_hydro_47"/>
</dbReference>
<dbReference type="SUPFAM" id="SSF48225">
    <property type="entry name" value="Seven-hairpin glycosidases"/>
    <property type="match status" value="1"/>
</dbReference>
<evidence type="ECO:0000256" key="2">
    <source>
        <dbReference type="ARBA" id="ARBA00004922"/>
    </source>
</evidence>
<dbReference type="AlphaFoldDB" id="A0A0G4GAT7"/>